<evidence type="ECO:0000256" key="3">
    <source>
        <dbReference type="ARBA" id="ARBA00022801"/>
    </source>
</evidence>
<keyword evidence="3 5" id="KW-0378">Hydrolase</keyword>
<dbReference type="Gene3D" id="3.90.79.10">
    <property type="entry name" value="Nucleoside Triphosphate Pyrophosphohydrolase"/>
    <property type="match status" value="1"/>
</dbReference>
<dbReference type="InterPro" id="IPR020084">
    <property type="entry name" value="NUDIX_hydrolase_CS"/>
</dbReference>
<name>A0ABD2QGS0_9PLAT</name>
<evidence type="ECO:0000313" key="8">
    <source>
        <dbReference type="Proteomes" id="UP001626550"/>
    </source>
</evidence>
<gene>
    <name evidence="7" type="primary">NUDT17</name>
    <name evidence="7" type="ORF">Ciccas_002744</name>
</gene>
<organism evidence="7 8">
    <name type="scientific">Cichlidogyrus casuarinus</name>
    <dbReference type="NCBI Taxonomy" id="1844966"/>
    <lineage>
        <taxon>Eukaryota</taxon>
        <taxon>Metazoa</taxon>
        <taxon>Spiralia</taxon>
        <taxon>Lophotrochozoa</taxon>
        <taxon>Platyhelminthes</taxon>
        <taxon>Monogenea</taxon>
        <taxon>Monopisthocotylea</taxon>
        <taxon>Dactylogyridea</taxon>
        <taxon>Ancyrocephalidae</taxon>
        <taxon>Cichlidogyrus</taxon>
    </lineage>
</organism>
<dbReference type="EMBL" id="JBJKFK010000225">
    <property type="protein sequence ID" value="KAL3318598.1"/>
    <property type="molecule type" value="Genomic_DNA"/>
</dbReference>
<dbReference type="PANTHER" id="PTHR42904:SF1">
    <property type="entry name" value="NUCLEOSIDE DIPHOSPHATE-LINKED MOIETY X MOTIF 17"/>
    <property type="match status" value="1"/>
</dbReference>
<dbReference type="InterPro" id="IPR020476">
    <property type="entry name" value="Nudix_hydrolase"/>
</dbReference>
<dbReference type="InterPro" id="IPR050241">
    <property type="entry name" value="NAD-cap_RNA_hydrolase_NudC"/>
</dbReference>
<comment type="similarity">
    <text evidence="5">Belongs to the Nudix hydrolase family.</text>
</comment>
<keyword evidence="2" id="KW-0479">Metal-binding</keyword>
<dbReference type="Proteomes" id="UP001626550">
    <property type="component" value="Unassembled WGS sequence"/>
</dbReference>
<proteinExistence type="inferred from homology"/>
<dbReference type="InterPro" id="IPR015797">
    <property type="entry name" value="NUDIX_hydrolase-like_dom_sf"/>
</dbReference>
<dbReference type="GO" id="GO:0016787">
    <property type="term" value="F:hydrolase activity"/>
    <property type="evidence" value="ECO:0007669"/>
    <property type="project" value="UniProtKB-KW"/>
</dbReference>
<comment type="caution">
    <text evidence="7">The sequence shown here is derived from an EMBL/GenBank/DDBJ whole genome shotgun (WGS) entry which is preliminary data.</text>
</comment>
<accession>A0ABD2QGS0</accession>
<reference evidence="7 8" key="1">
    <citation type="submission" date="2024-11" db="EMBL/GenBank/DDBJ databases">
        <title>Adaptive evolution of stress response genes in parasites aligns with host niche diversity.</title>
        <authorList>
            <person name="Hahn C."/>
            <person name="Resl P."/>
        </authorList>
    </citation>
    <scope>NUCLEOTIDE SEQUENCE [LARGE SCALE GENOMIC DNA]</scope>
    <source>
        <strain evidence="7">EGGRZ-B1_66</strain>
        <tissue evidence="7">Body</tissue>
    </source>
</reference>
<dbReference type="PRINTS" id="PR00502">
    <property type="entry name" value="NUDIXFAMILY"/>
</dbReference>
<dbReference type="PROSITE" id="PS00893">
    <property type="entry name" value="NUDIX_BOX"/>
    <property type="match status" value="1"/>
</dbReference>
<dbReference type="AlphaFoldDB" id="A0ABD2QGS0"/>
<dbReference type="Pfam" id="PF00293">
    <property type="entry name" value="NUDIX"/>
    <property type="match status" value="1"/>
</dbReference>
<evidence type="ECO:0000256" key="4">
    <source>
        <dbReference type="ARBA" id="ARBA00022842"/>
    </source>
</evidence>
<comment type="cofactor">
    <cofactor evidence="1">
        <name>Mg(2+)</name>
        <dbReference type="ChEBI" id="CHEBI:18420"/>
    </cofactor>
</comment>
<evidence type="ECO:0000256" key="1">
    <source>
        <dbReference type="ARBA" id="ARBA00001946"/>
    </source>
</evidence>
<keyword evidence="8" id="KW-1185">Reference proteome</keyword>
<evidence type="ECO:0000313" key="7">
    <source>
        <dbReference type="EMBL" id="KAL3318598.1"/>
    </source>
</evidence>
<protein>
    <submittedName>
        <fullName evidence="7">Nudix (Nucleoside diphosphate linked moiety X)-type motif 17</fullName>
    </submittedName>
</protein>
<dbReference type="SUPFAM" id="SSF55811">
    <property type="entry name" value="Nudix"/>
    <property type="match status" value="1"/>
</dbReference>
<feature type="domain" description="Nudix hydrolase" evidence="6">
    <location>
        <begin position="11"/>
        <end position="187"/>
    </location>
</feature>
<sequence length="306" mass="34736">MLQYDWNDRPERIPVAGSCIIETAESGQGVFLTRRAGHLRTFPRLWVPPGGHVDQHETMETAIKREVEEETGLSSDDSHKALLHSNFTKLCAWESAYPGVAVANVAPKRHHLVVYFLAKLKQNLPTLDPNRIDPDSELLREELDFKPPLFEVNLEEKEVSSCVWLSRAQAQALVQDANDADKLFRVCDPADFASAGKLVRQAFKGRSLDSLPEKFLRDTSWRHCLEFPTADLVQRLGPCWYWHVSTKQWILRPFGELFQGMISGFRTPSQSPERPANSSFIPSPPSRCSIGCLFAIESWLKLTHKQ</sequence>
<dbReference type="PANTHER" id="PTHR42904">
    <property type="entry name" value="NUDIX HYDROLASE, NUDC SUBFAMILY"/>
    <property type="match status" value="1"/>
</dbReference>
<evidence type="ECO:0000256" key="5">
    <source>
        <dbReference type="RuleBase" id="RU003476"/>
    </source>
</evidence>
<evidence type="ECO:0000256" key="2">
    <source>
        <dbReference type="ARBA" id="ARBA00022723"/>
    </source>
</evidence>
<dbReference type="GO" id="GO:0046872">
    <property type="term" value="F:metal ion binding"/>
    <property type="evidence" value="ECO:0007669"/>
    <property type="project" value="UniProtKB-KW"/>
</dbReference>
<dbReference type="InterPro" id="IPR000086">
    <property type="entry name" value="NUDIX_hydrolase_dom"/>
</dbReference>
<dbReference type="PROSITE" id="PS51462">
    <property type="entry name" value="NUDIX"/>
    <property type="match status" value="1"/>
</dbReference>
<keyword evidence="4" id="KW-0460">Magnesium</keyword>
<evidence type="ECO:0000259" key="6">
    <source>
        <dbReference type="PROSITE" id="PS51462"/>
    </source>
</evidence>